<keyword evidence="4" id="KW-1185">Reference proteome</keyword>
<protein>
    <submittedName>
        <fullName evidence="3">S-adenosyl-L-methionine-dependent methyltransferase</fullName>
    </submittedName>
</protein>
<sequence length="279" mass="31588">MSDERYLLNRDAKESARLIAQHDWLQTLTGCDIHPCIKLEGPNLRIADVATGTGIWLLDLAKKLPETTQFYGFDISEEQFPATDKRPGNVSLHKQNVLQDFPEEYHGSFDLVAVRLITAGLRPENWSTAVENVTKLLKPGGYLQWIEPLHGNFRLYNLKPGAPNAAARTAVGHFLTGYNNAIPPGPETLPQLCDKHQLEDLALEVYPTDHYHDHEKVKTQSKDFLRGACTAMMPLMVGDESEGRTKEQIEEAFERAAHELDGDIYIHSEMQFIVRRKRT</sequence>
<dbReference type="PANTHER" id="PTHR43591">
    <property type="entry name" value="METHYLTRANSFERASE"/>
    <property type="match status" value="1"/>
</dbReference>
<evidence type="ECO:0000313" key="4">
    <source>
        <dbReference type="Proteomes" id="UP000887229"/>
    </source>
</evidence>
<dbReference type="PANTHER" id="PTHR43591:SF50">
    <property type="entry name" value="METHYLTRANSFERASE DOMAIN-CONTAINING PROTEIN-RELATED"/>
    <property type="match status" value="1"/>
</dbReference>
<reference evidence="3" key="1">
    <citation type="journal article" date="2021" name="IMA Fungus">
        <title>Genomic characterization of three marine fungi, including Emericellopsis atlantica sp. nov. with signatures of a generalist lifestyle and marine biomass degradation.</title>
        <authorList>
            <person name="Hagestad O.C."/>
            <person name="Hou L."/>
            <person name="Andersen J.H."/>
            <person name="Hansen E.H."/>
            <person name="Altermark B."/>
            <person name="Li C."/>
            <person name="Kuhnert E."/>
            <person name="Cox R.J."/>
            <person name="Crous P.W."/>
            <person name="Spatafora J.W."/>
            <person name="Lail K."/>
            <person name="Amirebrahimi M."/>
            <person name="Lipzen A."/>
            <person name="Pangilinan J."/>
            <person name="Andreopoulos W."/>
            <person name="Hayes R.D."/>
            <person name="Ng V."/>
            <person name="Grigoriev I.V."/>
            <person name="Jackson S.A."/>
            <person name="Sutton T.D.S."/>
            <person name="Dobson A.D.W."/>
            <person name="Rama T."/>
        </authorList>
    </citation>
    <scope>NUCLEOTIDE SEQUENCE</scope>
    <source>
        <strain evidence="3">TS7</strain>
    </source>
</reference>
<dbReference type="GeneID" id="70295433"/>
<dbReference type="Gene3D" id="3.40.50.150">
    <property type="entry name" value="Vaccinia Virus protein VP39"/>
    <property type="match status" value="1"/>
</dbReference>
<proteinExistence type="inferred from homology"/>
<feature type="domain" description="Methyltransferase" evidence="2">
    <location>
        <begin position="46"/>
        <end position="141"/>
    </location>
</feature>
<dbReference type="Pfam" id="PF13649">
    <property type="entry name" value="Methyltransf_25"/>
    <property type="match status" value="1"/>
</dbReference>
<comment type="similarity">
    <text evidence="1">Belongs to the methyltransferase superfamily. LaeA methyltransferase family.</text>
</comment>
<dbReference type="EMBL" id="MU251243">
    <property type="protein sequence ID" value="KAG9258505.1"/>
    <property type="molecule type" value="Genomic_DNA"/>
</dbReference>
<evidence type="ECO:0000256" key="1">
    <source>
        <dbReference type="ARBA" id="ARBA00038158"/>
    </source>
</evidence>
<dbReference type="CDD" id="cd02440">
    <property type="entry name" value="AdoMet_MTases"/>
    <property type="match status" value="1"/>
</dbReference>
<accession>A0A9P7ZUJ1</accession>
<dbReference type="GO" id="GO:0032259">
    <property type="term" value="P:methylation"/>
    <property type="evidence" value="ECO:0007669"/>
    <property type="project" value="UniProtKB-KW"/>
</dbReference>
<evidence type="ECO:0000313" key="3">
    <source>
        <dbReference type="EMBL" id="KAG9258505.1"/>
    </source>
</evidence>
<dbReference type="InterPro" id="IPR029063">
    <property type="entry name" value="SAM-dependent_MTases_sf"/>
</dbReference>
<name>A0A9P7ZUJ1_9HYPO</name>
<evidence type="ECO:0000259" key="2">
    <source>
        <dbReference type="Pfam" id="PF13649"/>
    </source>
</evidence>
<dbReference type="GO" id="GO:0008168">
    <property type="term" value="F:methyltransferase activity"/>
    <property type="evidence" value="ECO:0007669"/>
    <property type="project" value="UniProtKB-KW"/>
</dbReference>
<dbReference type="AlphaFoldDB" id="A0A9P7ZUJ1"/>
<keyword evidence="3" id="KW-0808">Transferase</keyword>
<dbReference type="RefSeq" id="XP_046122429.1">
    <property type="nucleotide sequence ID" value="XM_046264530.1"/>
</dbReference>
<organism evidence="3 4">
    <name type="scientific">Emericellopsis atlantica</name>
    <dbReference type="NCBI Taxonomy" id="2614577"/>
    <lineage>
        <taxon>Eukaryota</taxon>
        <taxon>Fungi</taxon>
        <taxon>Dikarya</taxon>
        <taxon>Ascomycota</taxon>
        <taxon>Pezizomycotina</taxon>
        <taxon>Sordariomycetes</taxon>
        <taxon>Hypocreomycetidae</taxon>
        <taxon>Hypocreales</taxon>
        <taxon>Bionectriaceae</taxon>
        <taxon>Emericellopsis</taxon>
    </lineage>
</organism>
<comment type="caution">
    <text evidence="3">The sequence shown here is derived from an EMBL/GenBank/DDBJ whole genome shotgun (WGS) entry which is preliminary data.</text>
</comment>
<dbReference type="Proteomes" id="UP000887229">
    <property type="component" value="Unassembled WGS sequence"/>
</dbReference>
<dbReference type="SUPFAM" id="SSF53335">
    <property type="entry name" value="S-adenosyl-L-methionine-dependent methyltransferases"/>
    <property type="match status" value="1"/>
</dbReference>
<dbReference type="InterPro" id="IPR041698">
    <property type="entry name" value="Methyltransf_25"/>
</dbReference>
<gene>
    <name evidence="3" type="ORF">F5Z01DRAFT_670221</name>
</gene>
<dbReference type="OrthoDB" id="417697at2759"/>
<keyword evidence="3" id="KW-0489">Methyltransferase</keyword>